<dbReference type="Proteomes" id="UP000325440">
    <property type="component" value="Unassembled WGS sequence"/>
</dbReference>
<accession>A0A5E4M6G0</accession>
<sequence>MDQPIYQKSEEVFNDLDETETLISNEDIVSVDEFEPNNLIIFDDCVLKNQSIMKLYFIK</sequence>
<feature type="non-terminal residue" evidence="1">
    <location>
        <position position="59"/>
    </location>
</feature>
<evidence type="ECO:0000313" key="2">
    <source>
        <dbReference type="Proteomes" id="UP000325440"/>
    </source>
</evidence>
<dbReference type="OrthoDB" id="6818379at2759"/>
<keyword evidence="2" id="KW-1185">Reference proteome</keyword>
<reference evidence="1 2" key="1">
    <citation type="submission" date="2019-08" db="EMBL/GenBank/DDBJ databases">
        <authorList>
            <person name="Alioto T."/>
            <person name="Alioto T."/>
            <person name="Gomez Garrido J."/>
        </authorList>
    </citation>
    <scope>NUCLEOTIDE SEQUENCE [LARGE SCALE GENOMIC DNA]</scope>
</reference>
<dbReference type="EMBL" id="CABPRJ010000063">
    <property type="protein sequence ID" value="VVC27118.1"/>
    <property type="molecule type" value="Genomic_DNA"/>
</dbReference>
<protein>
    <submittedName>
        <fullName evidence="1">Uncharacterized protein</fullName>
    </submittedName>
</protein>
<name>A0A5E4M6G0_9HEMI</name>
<dbReference type="AlphaFoldDB" id="A0A5E4M6G0"/>
<organism evidence="1 2">
    <name type="scientific">Cinara cedri</name>
    <dbReference type="NCBI Taxonomy" id="506608"/>
    <lineage>
        <taxon>Eukaryota</taxon>
        <taxon>Metazoa</taxon>
        <taxon>Ecdysozoa</taxon>
        <taxon>Arthropoda</taxon>
        <taxon>Hexapoda</taxon>
        <taxon>Insecta</taxon>
        <taxon>Pterygota</taxon>
        <taxon>Neoptera</taxon>
        <taxon>Paraneoptera</taxon>
        <taxon>Hemiptera</taxon>
        <taxon>Sternorrhyncha</taxon>
        <taxon>Aphidomorpha</taxon>
        <taxon>Aphidoidea</taxon>
        <taxon>Aphididae</taxon>
        <taxon>Lachninae</taxon>
        <taxon>Cinara</taxon>
    </lineage>
</organism>
<proteinExistence type="predicted"/>
<evidence type="ECO:0000313" key="1">
    <source>
        <dbReference type="EMBL" id="VVC27118.1"/>
    </source>
</evidence>
<gene>
    <name evidence="1" type="ORF">CINCED_3A022510</name>
</gene>